<gene>
    <name evidence="1" type="ORF">NM203_30395</name>
</gene>
<accession>A0ABT1MFG5</accession>
<sequence length="275" mass="28820">MVVLVAAVGLGGYFAIRKLGGAGSSSLSAGDTVKAYLQALSDGDAEKALSYGSAQPANTDLLTDSILRKQLAEMPISNIRILDNDSSMEAIGMGTVHVAVNFGDTVQDVQLRVKRDDDENWKLETAAIKIDKPYATSNNDASNTLTVFGKGFDSGPLYIFPGYADIGSSNSYLDVTAQPLLLDALSTMGTGRIDATYELNDKGTAAVDKAIADAFAPCEGAKVFAPPRCPTKVRPPSDGVDGTASWGRPDMSGVDVGMFSAYDLSVSLSGEVKFP</sequence>
<evidence type="ECO:0000313" key="2">
    <source>
        <dbReference type="Proteomes" id="UP001651690"/>
    </source>
</evidence>
<keyword evidence="2" id="KW-1185">Reference proteome</keyword>
<evidence type="ECO:0008006" key="3">
    <source>
        <dbReference type="Google" id="ProtNLM"/>
    </source>
</evidence>
<proteinExistence type="predicted"/>
<organism evidence="1 2">
    <name type="scientific">Mycolicibacterium arenosum</name>
    <dbReference type="NCBI Taxonomy" id="2952157"/>
    <lineage>
        <taxon>Bacteria</taxon>
        <taxon>Bacillati</taxon>
        <taxon>Actinomycetota</taxon>
        <taxon>Actinomycetes</taxon>
        <taxon>Mycobacteriales</taxon>
        <taxon>Mycobacteriaceae</taxon>
        <taxon>Mycolicibacterium</taxon>
    </lineage>
</organism>
<dbReference type="Proteomes" id="UP001651690">
    <property type="component" value="Unassembled WGS sequence"/>
</dbReference>
<dbReference type="RefSeq" id="WP_255064560.1">
    <property type="nucleotide sequence ID" value="NZ_JANDBD010000017.1"/>
</dbReference>
<reference evidence="1 2" key="1">
    <citation type="submission" date="2022-06" db="EMBL/GenBank/DDBJ databases">
        <title>Mycolicibacterium sp. CAU 1645 isolated from seawater.</title>
        <authorList>
            <person name="Kim W."/>
        </authorList>
    </citation>
    <scope>NUCLEOTIDE SEQUENCE [LARGE SCALE GENOMIC DNA]</scope>
    <source>
        <strain evidence="1 2">CAU 1645</strain>
    </source>
</reference>
<name>A0ABT1MFG5_9MYCO</name>
<protein>
    <recommendedName>
        <fullName evidence="3">DUF4878 domain-containing protein</fullName>
    </recommendedName>
</protein>
<dbReference type="EMBL" id="JANDBD010000017">
    <property type="protein sequence ID" value="MCP9276507.1"/>
    <property type="molecule type" value="Genomic_DNA"/>
</dbReference>
<comment type="caution">
    <text evidence="1">The sequence shown here is derived from an EMBL/GenBank/DDBJ whole genome shotgun (WGS) entry which is preliminary data.</text>
</comment>
<evidence type="ECO:0000313" key="1">
    <source>
        <dbReference type="EMBL" id="MCP9276507.1"/>
    </source>
</evidence>